<evidence type="ECO:0000313" key="3">
    <source>
        <dbReference type="EMBL" id="THC95766.1"/>
    </source>
</evidence>
<dbReference type="EMBL" id="QUQM01000001">
    <property type="protein sequence ID" value="KAA8650056.1"/>
    <property type="molecule type" value="Genomic_DNA"/>
</dbReference>
<keyword evidence="4" id="KW-1185">Reference proteome</keyword>
<dbReference type="Proteomes" id="UP000324241">
    <property type="component" value="Unassembled WGS sequence"/>
</dbReference>
<accession>A0A4S3JJR7</accession>
<dbReference type="VEuPathDB" id="FungiDB:EYZ11_004763"/>
<evidence type="ECO:0000313" key="4">
    <source>
        <dbReference type="Proteomes" id="UP000308092"/>
    </source>
</evidence>
<feature type="compositionally biased region" description="Polar residues" evidence="1">
    <location>
        <begin position="179"/>
        <end position="190"/>
    </location>
</feature>
<feature type="region of interest" description="Disordered" evidence="1">
    <location>
        <begin position="104"/>
        <end position="219"/>
    </location>
</feature>
<reference evidence="3 4" key="1">
    <citation type="submission" date="2019-03" db="EMBL/GenBank/DDBJ databases">
        <title>The genome sequence of a newly discovered highly antifungal drug resistant Aspergillus species, Aspergillus tanneri NIH 1004.</title>
        <authorList>
            <person name="Mounaud S."/>
            <person name="Singh I."/>
            <person name="Joardar V."/>
            <person name="Pakala S."/>
            <person name="Pakala S."/>
            <person name="Venepally P."/>
            <person name="Hoover J."/>
            <person name="Nierman W."/>
            <person name="Chung J."/>
            <person name="Losada L."/>
        </authorList>
    </citation>
    <scope>NUCLEOTIDE SEQUENCE [LARGE SCALE GENOMIC DNA]</scope>
    <source>
        <strain evidence="3 4">NIH1004</strain>
    </source>
</reference>
<sequence>MSLSKSETDVILNKANVALARSQWLVASWLPPRTQEELDNSKSEEELQKEEDEIFTAVPETLGIGAPLPSKAANGSWKRVELDSNDKLRKQLLGKNYKKVVAARTGAPHTLGKPGMLTSHSQSTARKEYEEDDDEEDGGRTAMVTKSKIKSRKRKAVLEAGQDYDDNATSAGKNEEDTQSTAQGITSSSRPIPRPQGRKKATSILDEILADRSKKRKKK</sequence>
<dbReference type="Pfam" id="PF11595">
    <property type="entry name" value="DUF3245"/>
    <property type="match status" value="1"/>
</dbReference>
<proteinExistence type="predicted"/>
<dbReference type="Proteomes" id="UP000308092">
    <property type="component" value="Unassembled WGS sequence"/>
</dbReference>
<dbReference type="RefSeq" id="XP_033429417.1">
    <property type="nucleotide sequence ID" value="XM_033567422.1"/>
</dbReference>
<name>A0A4S3JJR7_9EURO</name>
<dbReference type="AlphaFoldDB" id="A0A4S3JJR7"/>
<dbReference type="GeneID" id="54325439"/>
<evidence type="ECO:0000256" key="1">
    <source>
        <dbReference type="SAM" id="MobiDB-lite"/>
    </source>
</evidence>
<dbReference type="OrthoDB" id="3438340at2759"/>
<gene>
    <name evidence="2" type="ORF">ATNIH1004_002737</name>
    <name evidence="3" type="ORF">EYZ11_004763</name>
</gene>
<protein>
    <submittedName>
        <fullName evidence="3">Uncharacterized protein</fullName>
    </submittedName>
</protein>
<dbReference type="EMBL" id="SOSA01000143">
    <property type="protein sequence ID" value="THC95766.1"/>
    <property type="molecule type" value="Genomic_DNA"/>
</dbReference>
<reference evidence="2 5" key="2">
    <citation type="submission" date="2019-08" db="EMBL/GenBank/DDBJ databases">
        <title>The genome sequence of a newly discovered highly antifungal drug resistant Aspergillus species, Aspergillus tanneri NIH 1004.</title>
        <authorList>
            <person name="Mounaud S."/>
            <person name="Singh I."/>
            <person name="Joardar V."/>
            <person name="Pakala S."/>
            <person name="Pakala S."/>
            <person name="Venepally P."/>
            <person name="Chung J.K."/>
            <person name="Losada L."/>
            <person name="Nierman W.C."/>
        </authorList>
    </citation>
    <scope>NUCLEOTIDE SEQUENCE [LARGE SCALE GENOMIC DNA]</scope>
    <source>
        <strain evidence="2 5">NIH1004</strain>
    </source>
</reference>
<comment type="caution">
    <text evidence="3">The sequence shown here is derived from an EMBL/GenBank/DDBJ whole genome shotgun (WGS) entry which is preliminary data.</text>
</comment>
<evidence type="ECO:0000313" key="5">
    <source>
        <dbReference type="Proteomes" id="UP000324241"/>
    </source>
</evidence>
<organism evidence="3 4">
    <name type="scientific">Aspergillus tanneri</name>
    <dbReference type="NCBI Taxonomy" id="1220188"/>
    <lineage>
        <taxon>Eukaryota</taxon>
        <taxon>Fungi</taxon>
        <taxon>Dikarya</taxon>
        <taxon>Ascomycota</taxon>
        <taxon>Pezizomycotina</taxon>
        <taxon>Eurotiomycetes</taxon>
        <taxon>Eurotiomycetidae</taxon>
        <taxon>Eurotiales</taxon>
        <taxon>Aspergillaceae</taxon>
        <taxon>Aspergillus</taxon>
        <taxon>Aspergillus subgen. Circumdati</taxon>
    </lineage>
</organism>
<evidence type="ECO:0000313" key="2">
    <source>
        <dbReference type="EMBL" id="KAA8650056.1"/>
    </source>
</evidence>
<dbReference type="InterPro" id="IPR021641">
    <property type="entry name" value="DUF3245"/>
</dbReference>